<accession>A0A2N9VZ85</accession>
<dbReference type="GO" id="GO:0006355">
    <property type="term" value="P:regulation of DNA-templated transcription"/>
    <property type="evidence" value="ECO:0007669"/>
    <property type="project" value="UniProtKB-ARBA"/>
</dbReference>
<keyword evidence="1" id="KW-0805">Transcription regulation</keyword>
<dbReference type="InterPro" id="IPR011008">
    <property type="entry name" value="Dimeric_a/b-barrel"/>
</dbReference>
<comment type="caution">
    <text evidence="5">The sequence shown here is derived from an EMBL/GenBank/DDBJ whole genome shotgun (WGS) entry which is preliminary data.</text>
</comment>
<dbReference type="SUPFAM" id="SSF46785">
    <property type="entry name" value="Winged helix' DNA-binding domain"/>
    <property type="match status" value="1"/>
</dbReference>
<feature type="domain" description="HTH asnC-type" evidence="4">
    <location>
        <begin position="2"/>
        <end position="63"/>
    </location>
</feature>
<dbReference type="Gene3D" id="1.10.10.10">
    <property type="entry name" value="Winged helix-like DNA-binding domain superfamily/Winged helix DNA-binding domain"/>
    <property type="match status" value="1"/>
</dbReference>
<dbReference type="Gene3D" id="3.30.70.920">
    <property type="match status" value="1"/>
</dbReference>
<dbReference type="Pfam" id="PF13412">
    <property type="entry name" value="HTH_24"/>
    <property type="match status" value="1"/>
</dbReference>
<dbReference type="InterPro" id="IPR019887">
    <property type="entry name" value="Tscrpt_reg_AsnC/Lrp_C"/>
</dbReference>
<dbReference type="CDD" id="cd00090">
    <property type="entry name" value="HTH_ARSR"/>
    <property type="match status" value="1"/>
</dbReference>
<dbReference type="PANTHER" id="PTHR30154">
    <property type="entry name" value="LEUCINE-RESPONSIVE REGULATORY PROTEIN"/>
    <property type="match status" value="1"/>
</dbReference>
<evidence type="ECO:0000313" key="5">
    <source>
        <dbReference type="EMBL" id="PIO44803.1"/>
    </source>
</evidence>
<dbReference type="KEGG" id="pht:BLM14_04290"/>
<dbReference type="PANTHER" id="PTHR30154:SF17">
    <property type="entry name" value="DNA-BINDING TRANSCRIPTIONAL ACTIVATOR DECR"/>
    <property type="match status" value="1"/>
</dbReference>
<evidence type="ECO:0000313" key="6">
    <source>
        <dbReference type="Proteomes" id="UP000232163"/>
    </source>
</evidence>
<evidence type="ECO:0000259" key="4">
    <source>
        <dbReference type="PROSITE" id="PS50956"/>
    </source>
</evidence>
<dbReference type="InterPro" id="IPR036388">
    <property type="entry name" value="WH-like_DNA-bd_sf"/>
</dbReference>
<dbReference type="GO" id="GO:0005829">
    <property type="term" value="C:cytosol"/>
    <property type="evidence" value="ECO:0007669"/>
    <property type="project" value="TreeGrafter"/>
</dbReference>
<keyword evidence="6" id="KW-1185">Reference proteome</keyword>
<name>A0A2N9VZ85_9HYPH</name>
<dbReference type="InterPro" id="IPR036390">
    <property type="entry name" value="WH_DNA-bd_sf"/>
</dbReference>
<dbReference type="PROSITE" id="PS50956">
    <property type="entry name" value="HTH_ASNC_2"/>
    <property type="match status" value="1"/>
</dbReference>
<dbReference type="EMBL" id="MZMT01000026">
    <property type="protein sequence ID" value="PIO44803.1"/>
    <property type="molecule type" value="Genomic_DNA"/>
</dbReference>
<dbReference type="Proteomes" id="UP000232163">
    <property type="component" value="Unassembled WGS sequence"/>
</dbReference>
<dbReference type="SMART" id="SM00344">
    <property type="entry name" value="HTH_ASNC"/>
    <property type="match status" value="1"/>
</dbReference>
<dbReference type="InterPro" id="IPR000485">
    <property type="entry name" value="AsnC-type_HTH_dom"/>
</dbReference>
<dbReference type="InterPro" id="IPR019888">
    <property type="entry name" value="Tscrpt_reg_AsnC-like"/>
</dbReference>
<sequence length="154" mass="17665">MLDDRDRKILDLLQENAALAVSDLADRVSLSISACSRRIQRLEEDGYIARRVVLLDRPLMGLPTTMFVIVRTARHSADWLEQFRKAISDIPEIVEVHRMTGTIDYILKLVLPRVEAYDEIYKTLVEKVEFFDISASVSMETLKATTALPTHYVR</sequence>
<evidence type="ECO:0000256" key="1">
    <source>
        <dbReference type="ARBA" id="ARBA00023015"/>
    </source>
</evidence>
<dbReference type="GO" id="GO:0043200">
    <property type="term" value="P:response to amino acid"/>
    <property type="evidence" value="ECO:0007669"/>
    <property type="project" value="TreeGrafter"/>
</dbReference>
<organism evidence="5 6">
    <name type="scientific">Phyllobacterium zundukense</name>
    <dbReference type="NCBI Taxonomy" id="1867719"/>
    <lineage>
        <taxon>Bacteria</taxon>
        <taxon>Pseudomonadati</taxon>
        <taxon>Pseudomonadota</taxon>
        <taxon>Alphaproteobacteria</taxon>
        <taxon>Hyphomicrobiales</taxon>
        <taxon>Phyllobacteriaceae</taxon>
        <taxon>Phyllobacterium</taxon>
    </lineage>
</organism>
<evidence type="ECO:0000256" key="2">
    <source>
        <dbReference type="ARBA" id="ARBA00023125"/>
    </source>
</evidence>
<dbReference type="AlphaFoldDB" id="A0A2N9VZ85"/>
<proteinExistence type="predicted"/>
<keyword evidence="2" id="KW-0238">DNA-binding</keyword>
<gene>
    <name evidence="5" type="ORF">B5P45_10530</name>
</gene>
<protein>
    <submittedName>
        <fullName evidence="5">ArsR family transcriptional regulator</fullName>
    </submittedName>
</protein>
<dbReference type="SUPFAM" id="SSF54909">
    <property type="entry name" value="Dimeric alpha+beta barrel"/>
    <property type="match status" value="1"/>
</dbReference>
<dbReference type="PRINTS" id="PR00033">
    <property type="entry name" value="HTHASNC"/>
</dbReference>
<evidence type="ECO:0000256" key="3">
    <source>
        <dbReference type="ARBA" id="ARBA00023163"/>
    </source>
</evidence>
<dbReference type="Pfam" id="PF01037">
    <property type="entry name" value="AsnC_trans_reg"/>
    <property type="match status" value="1"/>
</dbReference>
<dbReference type="OrthoDB" id="7847328at2"/>
<dbReference type="RefSeq" id="WP_099998252.1">
    <property type="nucleotide sequence ID" value="NZ_CP017940.1"/>
</dbReference>
<keyword evidence="3" id="KW-0804">Transcription</keyword>
<dbReference type="InterPro" id="IPR011991">
    <property type="entry name" value="ArsR-like_HTH"/>
</dbReference>
<reference evidence="5 6" key="1">
    <citation type="journal article" date="2017" name="Int J Environ Stud">
        <title>Does the Miocene-Pliocene relict legume Oxytropis triphylla form nitrogen-fixing nodules with a combination of bacterial strains?</title>
        <authorList>
            <person name="Safronova V."/>
            <person name="Belimov A."/>
            <person name="Sazanova A."/>
            <person name="Kuznetsova I."/>
            <person name="Popova J."/>
            <person name="Andronov E."/>
            <person name="Verkhozina A."/>
            <person name="Tikhonovich I."/>
        </authorList>
    </citation>
    <scope>NUCLEOTIDE SEQUENCE [LARGE SCALE GENOMIC DNA]</scope>
    <source>
        <strain evidence="5 6">Tri-38</strain>
    </source>
</reference>
<dbReference type="GO" id="GO:0043565">
    <property type="term" value="F:sequence-specific DNA binding"/>
    <property type="evidence" value="ECO:0007669"/>
    <property type="project" value="InterPro"/>
</dbReference>